<organism evidence="3">
    <name type="scientific">Fructobacillus tropaeoli</name>
    <dbReference type="NCBI Taxonomy" id="709323"/>
    <lineage>
        <taxon>Bacteria</taxon>
        <taxon>Bacillati</taxon>
        <taxon>Bacillota</taxon>
        <taxon>Bacilli</taxon>
        <taxon>Lactobacillales</taxon>
        <taxon>Lactobacillaceae</taxon>
        <taxon>Fructobacillus</taxon>
    </lineage>
</organism>
<reference evidence="3" key="1">
    <citation type="journal article" date="2015" name="BMC Genomics">
        <title>Comparative genomics of Fructobacillus spp. and Leuconostoc spp. reveals niche-specific evolution of Fructobacillus spp.</title>
        <authorList>
            <person name="Endo A."/>
            <person name="Tanizawa Y."/>
            <person name="Tanaka N."/>
            <person name="Maeno S."/>
            <person name="Kumar H."/>
            <person name="Shiwa Y."/>
            <person name="Okada S."/>
            <person name="Yoshikawa H."/>
            <person name="Dicks L."/>
            <person name="Nakagawa J."/>
            <person name="Arita M."/>
        </authorList>
    </citation>
    <scope>NUCLEOTIDE SEQUENCE [LARGE SCALE GENOMIC DNA]</scope>
    <source>
        <strain evidence="3">F214-1</strain>
    </source>
</reference>
<dbReference type="STRING" id="709323.GCA_001047135_00861"/>
<dbReference type="Proteomes" id="UP000064514">
    <property type="component" value="Unassembled WGS sequence"/>
</dbReference>
<dbReference type="Pfam" id="PF11694">
    <property type="entry name" value="DUF3290"/>
    <property type="match status" value="1"/>
</dbReference>
<feature type="transmembrane region" description="Helical" evidence="1">
    <location>
        <begin position="20"/>
        <end position="38"/>
    </location>
</feature>
<evidence type="ECO:0008006" key="5">
    <source>
        <dbReference type="Google" id="ProtNLM"/>
    </source>
</evidence>
<dbReference type="EMBL" id="DF968081">
    <property type="protein sequence ID" value="GAP04314.1"/>
    <property type="molecule type" value="Genomic_DNA"/>
</dbReference>
<evidence type="ECO:0000313" key="3">
    <source>
        <dbReference type="EMBL" id="GAP04314.1"/>
    </source>
</evidence>
<dbReference type="EMBL" id="CAUZLT010000003">
    <property type="protein sequence ID" value="CAK1239499.1"/>
    <property type="molecule type" value="Genomic_DNA"/>
</dbReference>
<protein>
    <recommendedName>
        <fullName evidence="5">DUF3290 domain-containing protein</fullName>
    </recommendedName>
</protein>
<keyword evidence="4" id="KW-1185">Reference proteome</keyword>
<accession>A0A3F3H128</accession>
<evidence type="ECO:0000313" key="4">
    <source>
        <dbReference type="Proteomes" id="UP001314262"/>
    </source>
</evidence>
<feature type="transmembrane region" description="Helical" evidence="1">
    <location>
        <begin position="50"/>
        <end position="67"/>
    </location>
</feature>
<evidence type="ECO:0000313" key="2">
    <source>
        <dbReference type="EMBL" id="CAK1239499.1"/>
    </source>
</evidence>
<keyword evidence="1" id="KW-1133">Transmembrane helix</keyword>
<gene>
    <name evidence="3" type="ORF">FTRO_0040540</name>
    <name evidence="2" type="ORF">R53137_KAKDMLNK_00745</name>
</gene>
<evidence type="ECO:0000256" key="1">
    <source>
        <dbReference type="SAM" id="Phobius"/>
    </source>
</evidence>
<dbReference type="AlphaFoldDB" id="A0A3F3H128"/>
<reference evidence="2 4" key="2">
    <citation type="submission" date="2023-10" db="EMBL/GenBank/DDBJ databases">
        <authorList>
            <person name="Botero Cardona J."/>
        </authorList>
    </citation>
    <scope>NUCLEOTIDE SEQUENCE [LARGE SCALE GENOMIC DNA]</scope>
    <source>
        <strain evidence="2 4">R-53137</strain>
    </source>
</reference>
<dbReference type="Proteomes" id="UP001314262">
    <property type="component" value="Unassembled WGS sequence"/>
</dbReference>
<dbReference type="InterPro" id="IPR021707">
    <property type="entry name" value="DUF3290"/>
</dbReference>
<sequence>MTFYSVDYLTKQNNLTNTVVILLVALTFVLLAVGLVATFRHRFNTRYRDLTIIAFLFFVFFAGVQFTDLQNTNTRNSQQSQMTAFVKNYVKAQHVKTDDVYFNSTSLVDGMIAKEGKNYYQIGLSKDGQSYTRTQVYLVNANVEVQR</sequence>
<keyword evidence="1" id="KW-0472">Membrane</keyword>
<keyword evidence="1" id="KW-0812">Transmembrane</keyword>
<proteinExistence type="predicted"/>
<dbReference type="RefSeq" id="WP_059393741.1">
    <property type="nucleotide sequence ID" value="NZ_BOJU01000003.1"/>
</dbReference>
<name>A0A3F3H128_9LACO</name>